<evidence type="ECO:0000313" key="3">
    <source>
        <dbReference type="Proteomes" id="UP001168990"/>
    </source>
</evidence>
<reference evidence="2" key="1">
    <citation type="journal article" date="2023" name="bioRxiv">
        <title>Scaffold-level genome assemblies of two parasitoid biocontrol wasps reveal the parthenogenesis mechanism and an associated novel virus.</title>
        <authorList>
            <person name="Inwood S."/>
            <person name="Skelly J."/>
            <person name="Guhlin J."/>
            <person name="Harrop T."/>
            <person name="Goldson S."/>
            <person name="Dearden P."/>
        </authorList>
    </citation>
    <scope>NUCLEOTIDE SEQUENCE</scope>
    <source>
        <strain evidence="2">Irish</strain>
        <tissue evidence="2">Whole body</tissue>
    </source>
</reference>
<reference evidence="2" key="2">
    <citation type="submission" date="2023-03" db="EMBL/GenBank/DDBJ databases">
        <authorList>
            <person name="Inwood S.N."/>
            <person name="Skelly J.G."/>
            <person name="Guhlin J."/>
            <person name="Harrop T.W.R."/>
            <person name="Goldson S.G."/>
            <person name="Dearden P.K."/>
        </authorList>
    </citation>
    <scope>NUCLEOTIDE SEQUENCE</scope>
    <source>
        <strain evidence="2">Irish</strain>
        <tissue evidence="2">Whole body</tissue>
    </source>
</reference>
<feature type="region of interest" description="Disordered" evidence="1">
    <location>
        <begin position="25"/>
        <end position="83"/>
    </location>
</feature>
<organism evidence="2 3">
    <name type="scientific">Microctonus aethiopoides</name>
    <dbReference type="NCBI Taxonomy" id="144406"/>
    <lineage>
        <taxon>Eukaryota</taxon>
        <taxon>Metazoa</taxon>
        <taxon>Ecdysozoa</taxon>
        <taxon>Arthropoda</taxon>
        <taxon>Hexapoda</taxon>
        <taxon>Insecta</taxon>
        <taxon>Pterygota</taxon>
        <taxon>Neoptera</taxon>
        <taxon>Endopterygota</taxon>
        <taxon>Hymenoptera</taxon>
        <taxon>Apocrita</taxon>
        <taxon>Ichneumonoidea</taxon>
        <taxon>Braconidae</taxon>
        <taxon>Euphorinae</taxon>
        <taxon>Microctonus</taxon>
    </lineage>
</organism>
<dbReference type="Proteomes" id="UP001168990">
    <property type="component" value="Unassembled WGS sequence"/>
</dbReference>
<proteinExistence type="predicted"/>
<accession>A0AA39KUG7</accession>
<evidence type="ECO:0000256" key="1">
    <source>
        <dbReference type="SAM" id="MobiDB-lite"/>
    </source>
</evidence>
<sequence>MFKCILKSINEIKCKALFELPRKPYSERRRRKGDGTKTDIFEEKSSASQDEYFRKEQARQLGKLREKSISNDKQKKEKKKDKVAEIINKKCGSGVKNFSEKNNQ</sequence>
<comment type="caution">
    <text evidence="2">The sequence shown here is derived from an EMBL/GenBank/DDBJ whole genome shotgun (WGS) entry which is preliminary data.</text>
</comment>
<evidence type="ECO:0000313" key="2">
    <source>
        <dbReference type="EMBL" id="KAK0174205.1"/>
    </source>
</evidence>
<name>A0AA39KUG7_9HYME</name>
<dbReference type="EMBL" id="JAQQBS010000002">
    <property type="protein sequence ID" value="KAK0174205.1"/>
    <property type="molecule type" value="Genomic_DNA"/>
</dbReference>
<keyword evidence="3" id="KW-1185">Reference proteome</keyword>
<gene>
    <name evidence="2" type="ORF">PV328_007314</name>
</gene>
<dbReference type="AlphaFoldDB" id="A0AA39KUG7"/>
<protein>
    <submittedName>
        <fullName evidence="2">Uncharacterized protein</fullName>
    </submittedName>
</protein>